<proteinExistence type="predicted"/>
<dbReference type="EMBL" id="FJOG01000021">
    <property type="protein sequence ID" value="CZR62521.1"/>
    <property type="molecule type" value="Genomic_DNA"/>
</dbReference>
<dbReference type="AlphaFoldDB" id="A0A1L7XBX9"/>
<reference evidence="1 2" key="1">
    <citation type="submission" date="2016-03" db="EMBL/GenBank/DDBJ databases">
        <authorList>
            <person name="Ploux O."/>
        </authorList>
    </citation>
    <scope>NUCLEOTIDE SEQUENCE [LARGE SCALE GENOMIC DNA]</scope>
    <source>
        <strain evidence="1 2">UAMH 11012</strain>
    </source>
</reference>
<evidence type="ECO:0000313" key="1">
    <source>
        <dbReference type="EMBL" id="CZR62521.1"/>
    </source>
</evidence>
<gene>
    <name evidence="1" type="ORF">PAC_12418</name>
</gene>
<dbReference type="Proteomes" id="UP000184330">
    <property type="component" value="Unassembled WGS sequence"/>
</dbReference>
<evidence type="ECO:0000313" key="2">
    <source>
        <dbReference type="Proteomes" id="UP000184330"/>
    </source>
</evidence>
<name>A0A1L7XBX9_9HELO</name>
<dbReference type="OrthoDB" id="3579803at2759"/>
<accession>A0A1L7XBX9</accession>
<keyword evidence="2" id="KW-1185">Reference proteome</keyword>
<organism evidence="1 2">
    <name type="scientific">Phialocephala subalpina</name>
    <dbReference type="NCBI Taxonomy" id="576137"/>
    <lineage>
        <taxon>Eukaryota</taxon>
        <taxon>Fungi</taxon>
        <taxon>Dikarya</taxon>
        <taxon>Ascomycota</taxon>
        <taxon>Pezizomycotina</taxon>
        <taxon>Leotiomycetes</taxon>
        <taxon>Helotiales</taxon>
        <taxon>Mollisiaceae</taxon>
        <taxon>Phialocephala</taxon>
        <taxon>Phialocephala fortinii species complex</taxon>
    </lineage>
</organism>
<sequence>MAESQEHSNLTSVNLDKGIKLPTTQAQVNTSSQQVMTMTLHLTNTITGKKDKDTFTRGQDAPQLQGWAYETSDIWLTLAERLEKSKWERGICEGP</sequence>
<protein>
    <submittedName>
        <fullName evidence="1">Uncharacterized protein</fullName>
    </submittedName>
</protein>